<dbReference type="PANTHER" id="PTHR23419:SF8">
    <property type="entry name" value="FI09726P"/>
    <property type="match status" value="1"/>
</dbReference>
<dbReference type="EMBL" id="BAAAYN010000028">
    <property type="protein sequence ID" value="GAA3390421.1"/>
    <property type="molecule type" value="Genomic_DNA"/>
</dbReference>
<evidence type="ECO:0000256" key="1">
    <source>
        <dbReference type="ARBA" id="ARBA00010169"/>
    </source>
</evidence>
<comment type="caution">
    <text evidence="2">The sequence shown here is derived from an EMBL/GenBank/DDBJ whole genome shotgun (WGS) entry which is preliminary data.</text>
</comment>
<dbReference type="Gene3D" id="3.30.70.120">
    <property type="match status" value="1"/>
</dbReference>
<dbReference type="InterPro" id="IPR015867">
    <property type="entry name" value="N-reg_PII/ATP_PRibTrfase_C"/>
</dbReference>
<dbReference type="PANTHER" id="PTHR23419">
    <property type="entry name" value="DIVALENT CATION TOLERANCE CUTA-RELATED"/>
    <property type="match status" value="1"/>
</dbReference>
<gene>
    <name evidence="2" type="ORF">GCM10020369_44310</name>
</gene>
<evidence type="ECO:0000313" key="2">
    <source>
        <dbReference type="EMBL" id="GAA3390421.1"/>
    </source>
</evidence>
<dbReference type="InterPro" id="IPR011322">
    <property type="entry name" value="N-reg_PII-like_a/b"/>
</dbReference>
<name>A0ABP6T1Z9_9ACTN</name>
<dbReference type="SUPFAM" id="SSF54913">
    <property type="entry name" value="GlnB-like"/>
    <property type="match status" value="1"/>
</dbReference>
<sequence>MVVCAACNIRGLASSATRPEGTVVSTGYCLVLVTTRSRRRAETLARSAVESRLAARAHAAGPNHGFQWIGSAVARVREWQVWCATTEARYDELAAHLAANHGEQLADVVRIAIDAAPPQYLLWLNAETVSTGPRTGE</sequence>
<organism evidence="2 3">
    <name type="scientific">Cryptosporangium minutisporangium</name>
    <dbReference type="NCBI Taxonomy" id="113569"/>
    <lineage>
        <taxon>Bacteria</taxon>
        <taxon>Bacillati</taxon>
        <taxon>Actinomycetota</taxon>
        <taxon>Actinomycetes</taxon>
        <taxon>Cryptosporangiales</taxon>
        <taxon>Cryptosporangiaceae</taxon>
        <taxon>Cryptosporangium</taxon>
    </lineage>
</organism>
<protein>
    <recommendedName>
        <fullName evidence="4">Divalent-cation tolerance protein CutA</fullName>
    </recommendedName>
</protein>
<dbReference type="InterPro" id="IPR004323">
    <property type="entry name" value="Ion_tolerance_CutA"/>
</dbReference>
<keyword evidence="3" id="KW-1185">Reference proteome</keyword>
<dbReference type="Proteomes" id="UP001501676">
    <property type="component" value="Unassembled WGS sequence"/>
</dbReference>
<reference evidence="3" key="1">
    <citation type="journal article" date="2019" name="Int. J. Syst. Evol. Microbiol.">
        <title>The Global Catalogue of Microorganisms (GCM) 10K type strain sequencing project: providing services to taxonomists for standard genome sequencing and annotation.</title>
        <authorList>
            <consortium name="The Broad Institute Genomics Platform"/>
            <consortium name="The Broad Institute Genome Sequencing Center for Infectious Disease"/>
            <person name="Wu L."/>
            <person name="Ma J."/>
        </authorList>
    </citation>
    <scope>NUCLEOTIDE SEQUENCE [LARGE SCALE GENOMIC DNA]</scope>
    <source>
        <strain evidence="3">JCM 9458</strain>
    </source>
</reference>
<dbReference type="Pfam" id="PF03091">
    <property type="entry name" value="CutA1"/>
    <property type="match status" value="1"/>
</dbReference>
<evidence type="ECO:0008006" key="4">
    <source>
        <dbReference type="Google" id="ProtNLM"/>
    </source>
</evidence>
<evidence type="ECO:0000313" key="3">
    <source>
        <dbReference type="Proteomes" id="UP001501676"/>
    </source>
</evidence>
<accession>A0ABP6T1Z9</accession>
<comment type="similarity">
    <text evidence="1">Belongs to the CutA family.</text>
</comment>
<proteinExistence type="inferred from homology"/>